<dbReference type="PANTHER" id="PTHR43883:SF1">
    <property type="entry name" value="GLUCONOKINASE"/>
    <property type="match status" value="1"/>
</dbReference>
<dbReference type="Gene3D" id="3.40.50.300">
    <property type="entry name" value="P-loop containing nucleotide triphosphate hydrolases"/>
    <property type="match status" value="1"/>
</dbReference>
<dbReference type="GO" id="GO:0016787">
    <property type="term" value="F:hydrolase activity"/>
    <property type="evidence" value="ECO:0007669"/>
    <property type="project" value="UniProtKB-KW"/>
</dbReference>
<reference evidence="1" key="1">
    <citation type="submission" date="2022-07" db="EMBL/GenBank/DDBJ databases">
        <title>Fungi with potential for degradation of polypropylene.</title>
        <authorList>
            <person name="Gostincar C."/>
        </authorList>
    </citation>
    <scope>NUCLEOTIDE SEQUENCE</scope>
    <source>
        <strain evidence="1">EXF-13287</strain>
    </source>
</reference>
<gene>
    <name evidence="1" type="ORF">NKR19_g10225</name>
</gene>
<dbReference type="InterPro" id="IPR052732">
    <property type="entry name" value="Cell-binding_unc_protein"/>
</dbReference>
<comment type="caution">
    <text evidence="1">The sequence shown here is derived from an EMBL/GenBank/DDBJ whole genome shotgun (WGS) entry which is preliminary data.</text>
</comment>
<protein>
    <submittedName>
        <fullName evidence="1">P-loop containing nucleoside triphosphate hydrolase protein</fullName>
    </submittedName>
</protein>
<evidence type="ECO:0000313" key="1">
    <source>
        <dbReference type="EMBL" id="KAJ9129708.1"/>
    </source>
</evidence>
<organism evidence="1 2">
    <name type="scientific">Coniochaeta hoffmannii</name>
    <dbReference type="NCBI Taxonomy" id="91930"/>
    <lineage>
        <taxon>Eukaryota</taxon>
        <taxon>Fungi</taxon>
        <taxon>Dikarya</taxon>
        <taxon>Ascomycota</taxon>
        <taxon>Pezizomycotina</taxon>
        <taxon>Sordariomycetes</taxon>
        <taxon>Sordariomycetidae</taxon>
        <taxon>Coniochaetales</taxon>
        <taxon>Coniochaetaceae</taxon>
        <taxon>Coniochaeta</taxon>
    </lineage>
</organism>
<keyword evidence="1" id="KW-0378">Hydrolase</keyword>
<accession>A0AA38R1B0</accession>
<proteinExistence type="predicted"/>
<dbReference type="SUPFAM" id="SSF52540">
    <property type="entry name" value="P-loop containing nucleoside triphosphate hydrolases"/>
    <property type="match status" value="1"/>
</dbReference>
<dbReference type="Pfam" id="PF13671">
    <property type="entry name" value="AAA_33"/>
    <property type="match status" value="1"/>
</dbReference>
<dbReference type="InterPro" id="IPR027417">
    <property type="entry name" value="P-loop_NTPase"/>
</dbReference>
<dbReference type="AlphaFoldDB" id="A0AA38R1B0"/>
<evidence type="ECO:0000313" key="2">
    <source>
        <dbReference type="Proteomes" id="UP001174691"/>
    </source>
</evidence>
<sequence>MAEIGVPDIVRPHLLRSEQDPRPVVLMTCGIAGSGKSTLAKAIVAAYPSFNRVSIDQIIHSRHGLYRIDYPPEKRDEYEAEADGLYEARFRQLLREGKDVVLDRSFYARGDRDEFKALAEEAGARWVLVYFRADRDVLWRRICERRARGVDADAAFEISEELLDAYVEGFDVPDGEGEIVIDVQ</sequence>
<name>A0AA38R1B0_9PEZI</name>
<dbReference type="PANTHER" id="PTHR43883">
    <property type="entry name" value="SLR0207 PROTEIN"/>
    <property type="match status" value="1"/>
</dbReference>
<keyword evidence="2" id="KW-1185">Reference proteome</keyword>
<dbReference type="EMBL" id="JANBVN010000311">
    <property type="protein sequence ID" value="KAJ9129708.1"/>
    <property type="molecule type" value="Genomic_DNA"/>
</dbReference>
<dbReference type="Proteomes" id="UP001174691">
    <property type="component" value="Unassembled WGS sequence"/>
</dbReference>